<evidence type="ECO:0000256" key="1">
    <source>
        <dbReference type="SAM" id="MobiDB-lite"/>
    </source>
</evidence>
<feature type="region of interest" description="Disordered" evidence="1">
    <location>
        <begin position="36"/>
        <end position="69"/>
    </location>
</feature>
<dbReference type="AlphaFoldDB" id="A0A8T3YQ52"/>
<accession>A0A8T3YQ52</accession>
<protein>
    <submittedName>
        <fullName evidence="2">Uncharacterized protein</fullName>
    </submittedName>
</protein>
<dbReference type="Proteomes" id="UP000732298">
    <property type="component" value="Unassembled WGS sequence"/>
</dbReference>
<gene>
    <name evidence="2" type="ORF">HY544_02160</name>
</gene>
<comment type="caution">
    <text evidence="2">The sequence shown here is derived from an EMBL/GenBank/DDBJ whole genome shotgun (WGS) entry which is preliminary data.</text>
</comment>
<dbReference type="EMBL" id="JACQPB010000025">
    <property type="protein sequence ID" value="MBI4210289.1"/>
    <property type="molecule type" value="Genomic_DNA"/>
</dbReference>
<sequence>MAVVLLVSIVQSVQLSGLNEKVGQQNTLMVSLVSSGSTGGIASQAGAPAQNPVPTQTNQAPSQQMVGGC</sequence>
<evidence type="ECO:0000313" key="2">
    <source>
        <dbReference type="EMBL" id="MBI4210289.1"/>
    </source>
</evidence>
<organism evidence="2 3">
    <name type="scientific">Candidatus Iainarchaeum sp</name>
    <dbReference type="NCBI Taxonomy" id="3101447"/>
    <lineage>
        <taxon>Archaea</taxon>
        <taxon>Candidatus Iainarchaeota</taxon>
        <taxon>Candidatus Iainarchaeia</taxon>
        <taxon>Candidatus Iainarchaeales</taxon>
        <taxon>Candidatus Iainarchaeaceae</taxon>
        <taxon>Candidatus Iainarchaeum</taxon>
    </lineage>
</organism>
<evidence type="ECO:0000313" key="3">
    <source>
        <dbReference type="Proteomes" id="UP000732298"/>
    </source>
</evidence>
<feature type="compositionally biased region" description="Polar residues" evidence="1">
    <location>
        <begin position="52"/>
        <end position="69"/>
    </location>
</feature>
<reference evidence="2" key="1">
    <citation type="submission" date="2020-07" db="EMBL/GenBank/DDBJ databases">
        <title>Huge and variable diversity of episymbiotic CPR bacteria and DPANN archaea in groundwater ecosystems.</title>
        <authorList>
            <person name="He C.Y."/>
            <person name="Keren R."/>
            <person name="Whittaker M."/>
            <person name="Farag I.F."/>
            <person name="Doudna J."/>
            <person name="Cate J.H.D."/>
            <person name="Banfield J.F."/>
        </authorList>
    </citation>
    <scope>NUCLEOTIDE SEQUENCE</scope>
    <source>
        <strain evidence="2">NC_groundwater_1296_Ag_S-0.2um_52_80</strain>
    </source>
</reference>
<name>A0A8T3YQ52_9ARCH</name>
<proteinExistence type="predicted"/>